<proteinExistence type="predicted"/>
<evidence type="ECO:0000259" key="2">
    <source>
        <dbReference type="Pfam" id="PF01498"/>
    </source>
</evidence>
<dbReference type="AlphaFoldDB" id="A0A4Y2G4S5"/>
<dbReference type="InterPro" id="IPR002492">
    <property type="entry name" value="Transposase_Tc1-like"/>
</dbReference>
<protein>
    <submittedName>
        <fullName evidence="4">Transposable element Tc1 transposase</fullName>
    </submittedName>
</protein>
<dbReference type="Gene3D" id="3.30.420.10">
    <property type="entry name" value="Ribonuclease H-like superfamily/Ribonuclease H"/>
    <property type="match status" value="1"/>
</dbReference>
<comment type="subcellular location">
    <subcellularLocation>
        <location evidence="1">Nucleus</location>
    </subcellularLocation>
</comment>
<reference evidence="4 5" key="1">
    <citation type="journal article" date="2019" name="Sci. Rep.">
        <title>Orb-weaving spider Araneus ventricosus genome elucidates the spidroin gene catalogue.</title>
        <authorList>
            <person name="Kono N."/>
            <person name="Nakamura H."/>
            <person name="Ohtoshi R."/>
            <person name="Moran D.A.P."/>
            <person name="Shinohara A."/>
            <person name="Yoshida Y."/>
            <person name="Fujiwara M."/>
            <person name="Mori M."/>
            <person name="Tomita M."/>
            <person name="Arakawa K."/>
        </authorList>
    </citation>
    <scope>NUCLEOTIDE SEQUENCE [LARGE SCALE GENOMIC DNA]</scope>
</reference>
<name>A0A4Y2G4S5_ARAVE</name>
<organism evidence="4 5">
    <name type="scientific">Araneus ventricosus</name>
    <name type="common">Orbweaver spider</name>
    <name type="synonym">Epeira ventricosa</name>
    <dbReference type="NCBI Taxonomy" id="182803"/>
    <lineage>
        <taxon>Eukaryota</taxon>
        <taxon>Metazoa</taxon>
        <taxon>Ecdysozoa</taxon>
        <taxon>Arthropoda</taxon>
        <taxon>Chelicerata</taxon>
        <taxon>Arachnida</taxon>
        <taxon>Araneae</taxon>
        <taxon>Araneomorphae</taxon>
        <taxon>Entelegynae</taxon>
        <taxon>Araneoidea</taxon>
        <taxon>Araneidae</taxon>
        <taxon>Araneus</taxon>
    </lineage>
</organism>
<dbReference type="OrthoDB" id="4843387at2759"/>
<feature type="domain" description="Tc1-like transposase DDE" evidence="3">
    <location>
        <begin position="149"/>
        <end position="290"/>
    </location>
</feature>
<comment type="caution">
    <text evidence="4">The sequence shown here is derived from an EMBL/GenBank/DDBJ whole genome shotgun (WGS) entry which is preliminary data.</text>
</comment>
<dbReference type="InterPro" id="IPR009057">
    <property type="entry name" value="Homeodomain-like_sf"/>
</dbReference>
<dbReference type="SUPFAM" id="SSF46689">
    <property type="entry name" value="Homeodomain-like"/>
    <property type="match status" value="1"/>
</dbReference>
<dbReference type="InterPro" id="IPR036397">
    <property type="entry name" value="RNaseH_sf"/>
</dbReference>
<dbReference type="Pfam" id="PF01498">
    <property type="entry name" value="HTH_Tnp_Tc3_2"/>
    <property type="match status" value="1"/>
</dbReference>
<dbReference type="EMBL" id="BGPR01001186">
    <property type="protein sequence ID" value="GBM47589.1"/>
    <property type="molecule type" value="Genomic_DNA"/>
</dbReference>
<dbReference type="PANTHER" id="PTHR46068">
    <property type="entry name" value="PROTEIN CBG27172"/>
    <property type="match status" value="1"/>
</dbReference>
<dbReference type="GO" id="GO:0006313">
    <property type="term" value="P:DNA transposition"/>
    <property type="evidence" value="ECO:0007669"/>
    <property type="project" value="InterPro"/>
</dbReference>
<dbReference type="GO" id="GO:0005634">
    <property type="term" value="C:nucleus"/>
    <property type="evidence" value="ECO:0007669"/>
    <property type="project" value="UniProtKB-SubCell"/>
</dbReference>
<dbReference type="GO" id="GO:0015074">
    <property type="term" value="P:DNA integration"/>
    <property type="evidence" value="ECO:0007669"/>
    <property type="project" value="InterPro"/>
</dbReference>
<evidence type="ECO:0000259" key="3">
    <source>
        <dbReference type="Pfam" id="PF13358"/>
    </source>
</evidence>
<evidence type="ECO:0000256" key="1">
    <source>
        <dbReference type="ARBA" id="ARBA00004123"/>
    </source>
</evidence>
<evidence type="ECO:0000313" key="5">
    <source>
        <dbReference type="Proteomes" id="UP000499080"/>
    </source>
</evidence>
<keyword evidence="5" id="KW-1185">Reference proteome</keyword>
<evidence type="ECO:0000313" key="4">
    <source>
        <dbReference type="EMBL" id="GBM47589.1"/>
    </source>
</evidence>
<gene>
    <name evidence="4" type="primary">tc1a_242</name>
    <name evidence="4" type="ORF">AVEN_77029_1</name>
</gene>
<dbReference type="Pfam" id="PF13358">
    <property type="entry name" value="DDE_3"/>
    <property type="match status" value="1"/>
</dbReference>
<dbReference type="Proteomes" id="UP000499080">
    <property type="component" value="Unassembled WGS sequence"/>
</dbReference>
<dbReference type="PANTHER" id="PTHR46068:SF1">
    <property type="entry name" value="TRANSPOSASE IS30-LIKE HTH DOMAIN-CONTAINING PROTEIN"/>
    <property type="match status" value="1"/>
</dbReference>
<dbReference type="GO" id="GO:0003677">
    <property type="term" value="F:DNA binding"/>
    <property type="evidence" value="ECO:0007669"/>
    <property type="project" value="InterPro"/>
</dbReference>
<feature type="domain" description="Transposase Tc1-like" evidence="2">
    <location>
        <begin position="69"/>
        <end position="140"/>
    </location>
</feature>
<sequence length="396" mass="45731">MSSQQRLDDGMRWRIVGRLEAGQSQVQICREFNLTPSVVCNLWKQFEDTGSIDRKPGQGHPRATTTTEDRYLSIIVRRNRGATASQLSRDLYAATGTRVSRVTVSKRLHETGLFARPTVCVPLTSTNRRVRLAWCREHRDWSMDQWATVLFTDESRFSLNTDSRRTFIWRERGTRYLPSNVREIDHYGGGGLMVWAGIMLDGRTPLHVFERGTVSGVRYRDEILEPYVRLFRGAVGPEFILMDYNAMPHRGLLVVEFLESEDIRRMDWPARSTDFNPIEHVWDALGRAITIRNPPSRTIQEKKTALLNEWDQLPQEMINCLISSMKSRCKACISVKGDHTPINHPFFCLFCNRCFITSDSNECYARSSVCITIVEWLFVLYCINVCTYQISLKSVQ</sequence>
<dbReference type="InterPro" id="IPR038717">
    <property type="entry name" value="Tc1-like_DDE_dom"/>
</dbReference>
<accession>A0A4Y2G4S5</accession>